<dbReference type="PANTHER" id="PTHR11533">
    <property type="entry name" value="PROTEASE M1 ZINC METALLOPROTEASE"/>
    <property type="match status" value="1"/>
</dbReference>
<sequence length="191" mass="22542">MILIVLDNPLHISGNTAEEPLVVNADRRGLYRQNYDDDGWRKITTQLMKDHERYSPRTKSAIVSDAFAAAAIKLVNYTTVLDILEYLKQETVRVQVVPERHWIILRIRRVNFQIEDYLPWSIALEGLRFIGYHFRTGDGAEAFKLYTRSLVKPIYNDRFFSDVAKHHKVDKFFLERYTQWYTCTMYSLISS</sequence>
<dbReference type="GO" id="GO:0070006">
    <property type="term" value="F:metalloaminopeptidase activity"/>
    <property type="evidence" value="ECO:0007669"/>
    <property type="project" value="TreeGrafter"/>
</dbReference>
<dbReference type="InterPro" id="IPR024571">
    <property type="entry name" value="ERAP1-like_C_dom"/>
</dbReference>
<dbReference type="Pfam" id="PF11838">
    <property type="entry name" value="ERAP1_C"/>
    <property type="match status" value="1"/>
</dbReference>
<organism evidence="3 4">
    <name type="scientific">Teladorsagia circumcincta</name>
    <name type="common">Brown stomach worm</name>
    <name type="synonym">Ostertagia circumcincta</name>
    <dbReference type="NCBI Taxonomy" id="45464"/>
    <lineage>
        <taxon>Eukaryota</taxon>
        <taxon>Metazoa</taxon>
        <taxon>Ecdysozoa</taxon>
        <taxon>Nematoda</taxon>
        <taxon>Chromadorea</taxon>
        <taxon>Rhabditida</taxon>
        <taxon>Rhabditina</taxon>
        <taxon>Rhabditomorpha</taxon>
        <taxon>Strongyloidea</taxon>
        <taxon>Trichostrongylidae</taxon>
        <taxon>Teladorsagia</taxon>
    </lineage>
</organism>
<dbReference type="Proteomes" id="UP000230423">
    <property type="component" value="Unassembled WGS sequence"/>
</dbReference>
<dbReference type="InterPro" id="IPR050344">
    <property type="entry name" value="Peptidase_M1_aminopeptidases"/>
</dbReference>
<dbReference type="GO" id="GO:0043171">
    <property type="term" value="P:peptide catabolic process"/>
    <property type="evidence" value="ECO:0007669"/>
    <property type="project" value="TreeGrafter"/>
</dbReference>
<dbReference type="Gene3D" id="1.25.50.20">
    <property type="match status" value="1"/>
</dbReference>
<reference evidence="3 4" key="1">
    <citation type="submission" date="2015-09" db="EMBL/GenBank/DDBJ databases">
        <title>Draft genome of the parasitic nematode Teladorsagia circumcincta isolate WARC Sus (inbred).</title>
        <authorList>
            <person name="Mitreva M."/>
        </authorList>
    </citation>
    <scope>NUCLEOTIDE SEQUENCE [LARGE SCALE GENOMIC DNA]</scope>
    <source>
        <strain evidence="3 4">S</strain>
    </source>
</reference>
<protein>
    <recommendedName>
        <fullName evidence="2">ERAP1-like C-terminal domain-containing protein</fullName>
    </recommendedName>
</protein>
<dbReference type="GO" id="GO:0006508">
    <property type="term" value="P:proteolysis"/>
    <property type="evidence" value="ECO:0007669"/>
    <property type="project" value="TreeGrafter"/>
</dbReference>
<dbReference type="GO" id="GO:0042277">
    <property type="term" value="F:peptide binding"/>
    <property type="evidence" value="ECO:0007669"/>
    <property type="project" value="TreeGrafter"/>
</dbReference>
<proteinExistence type="inferred from homology"/>
<comment type="similarity">
    <text evidence="1">Belongs to the peptidase M1 family.</text>
</comment>
<dbReference type="EMBL" id="KZ345013">
    <property type="protein sequence ID" value="PIO77050.1"/>
    <property type="molecule type" value="Genomic_DNA"/>
</dbReference>
<accession>A0A2G9V5N7</accession>
<dbReference type="GO" id="GO:0005615">
    <property type="term" value="C:extracellular space"/>
    <property type="evidence" value="ECO:0007669"/>
    <property type="project" value="TreeGrafter"/>
</dbReference>
<dbReference type="GO" id="GO:0008270">
    <property type="term" value="F:zinc ion binding"/>
    <property type="evidence" value="ECO:0007669"/>
    <property type="project" value="TreeGrafter"/>
</dbReference>
<dbReference type="GO" id="GO:0016020">
    <property type="term" value="C:membrane"/>
    <property type="evidence" value="ECO:0007669"/>
    <property type="project" value="TreeGrafter"/>
</dbReference>
<dbReference type="PANTHER" id="PTHR11533:SF301">
    <property type="entry name" value="AMINOPEPTIDASE"/>
    <property type="match status" value="1"/>
</dbReference>
<evidence type="ECO:0000256" key="1">
    <source>
        <dbReference type="ARBA" id="ARBA00010136"/>
    </source>
</evidence>
<dbReference type="AlphaFoldDB" id="A0A2G9V5N7"/>
<evidence type="ECO:0000313" key="3">
    <source>
        <dbReference type="EMBL" id="PIO77050.1"/>
    </source>
</evidence>
<dbReference type="GO" id="GO:0005737">
    <property type="term" value="C:cytoplasm"/>
    <property type="evidence" value="ECO:0007669"/>
    <property type="project" value="TreeGrafter"/>
</dbReference>
<keyword evidence="4" id="KW-1185">Reference proteome</keyword>
<evidence type="ECO:0000259" key="2">
    <source>
        <dbReference type="Pfam" id="PF11838"/>
    </source>
</evidence>
<feature type="domain" description="ERAP1-like C-terminal" evidence="2">
    <location>
        <begin position="22"/>
        <end position="91"/>
    </location>
</feature>
<evidence type="ECO:0000313" key="4">
    <source>
        <dbReference type="Proteomes" id="UP000230423"/>
    </source>
</evidence>
<dbReference type="OrthoDB" id="5855716at2759"/>
<gene>
    <name evidence="3" type="ORF">TELCIR_00843</name>
</gene>
<name>A0A2G9V5N7_TELCI</name>